<comment type="caution">
    <text evidence="2">The sequence shown here is derived from an EMBL/GenBank/DDBJ whole genome shotgun (WGS) entry which is preliminary data.</text>
</comment>
<accession>A0A835YSB4</accession>
<gene>
    <name evidence="2" type="ORF">JKP88DRAFT_247968</name>
</gene>
<dbReference type="Proteomes" id="UP000664859">
    <property type="component" value="Unassembled WGS sequence"/>
</dbReference>
<evidence type="ECO:0000256" key="1">
    <source>
        <dbReference type="SAM" id="MobiDB-lite"/>
    </source>
</evidence>
<keyword evidence="3" id="KW-1185">Reference proteome</keyword>
<feature type="compositionally biased region" description="Gly residues" evidence="1">
    <location>
        <begin position="82"/>
        <end position="107"/>
    </location>
</feature>
<feature type="compositionally biased region" description="Gly residues" evidence="1">
    <location>
        <begin position="115"/>
        <end position="124"/>
    </location>
</feature>
<reference evidence="2" key="1">
    <citation type="submission" date="2021-02" db="EMBL/GenBank/DDBJ databases">
        <title>First Annotated Genome of the Yellow-green Alga Tribonema minus.</title>
        <authorList>
            <person name="Mahan K.M."/>
        </authorList>
    </citation>
    <scope>NUCLEOTIDE SEQUENCE</scope>
    <source>
        <strain evidence="2">UTEX B ZZ1240</strain>
    </source>
</reference>
<dbReference type="AlphaFoldDB" id="A0A835YSB4"/>
<dbReference type="EMBL" id="JAFCMP010000513">
    <property type="protein sequence ID" value="KAG5178700.1"/>
    <property type="molecule type" value="Genomic_DNA"/>
</dbReference>
<evidence type="ECO:0000313" key="2">
    <source>
        <dbReference type="EMBL" id="KAG5178700.1"/>
    </source>
</evidence>
<organism evidence="2 3">
    <name type="scientific">Tribonema minus</name>
    <dbReference type="NCBI Taxonomy" id="303371"/>
    <lineage>
        <taxon>Eukaryota</taxon>
        <taxon>Sar</taxon>
        <taxon>Stramenopiles</taxon>
        <taxon>Ochrophyta</taxon>
        <taxon>PX clade</taxon>
        <taxon>Xanthophyceae</taxon>
        <taxon>Tribonematales</taxon>
        <taxon>Tribonemataceae</taxon>
        <taxon>Tribonema</taxon>
    </lineage>
</organism>
<proteinExistence type="predicted"/>
<feature type="region of interest" description="Disordered" evidence="1">
    <location>
        <begin position="82"/>
        <end position="128"/>
    </location>
</feature>
<feature type="region of interest" description="Disordered" evidence="1">
    <location>
        <begin position="1"/>
        <end position="29"/>
    </location>
</feature>
<protein>
    <submittedName>
        <fullName evidence="2">Uncharacterized protein</fullName>
    </submittedName>
</protein>
<name>A0A835YSB4_9STRA</name>
<sequence length="203" mass="19473">MLLQTASAAADQRRAGHGGGGGNSGKRWGAGRKLQAHALPRRPVAAAYAAPLSMQPSTFVAQQGGAHSPFAGGGGGRMQYAQGRGGMQGPGRGGGGGRGGGRGGGAVAGQAQAQAGGGGGGAGAWAGNNTHGGRPMGYGGGGGAQGAMMAGFPDGSPFPPGFQCARTHCVWHAYHTWTVAQGEPVGGAVPQGGGRAAVQVPAL</sequence>
<evidence type="ECO:0000313" key="3">
    <source>
        <dbReference type="Proteomes" id="UP000664859"/>
    </source>
</evidence>